<dbReference type="Pfam" id="PF13639">
    <property type="entry name" value="zf-RING_2"/>
    <property type="match status" value="1"/>
</dbReference>
<dbReference type="InterPro" id="IPR001841">
    <property type="entry name" value="Znf_RING"/>
</dbReference>
<dbReference type="OrthoDB" id="8062037at2759"/>
<dbReference type="GO" id="GO:0012505">
    <property type="term" value="C:endomembrane system"/>
    <property type="evidence" value="ECO:0007669"/>
    <property type="project" value="TreeGrafter"/>
</dbReference>
<keyword evidence="1" id="KW-0479">Metal-binding</keyword>
<dbReference type="InterPro" id="IPR050731">
    <property type="entry name" value="HRD1_E3_ubiq-ligases"/>
</dbReference>
<dbReference type="CDD" id="cd16448">
    <property type="entry name" value="RING-H2"/>
    <property type="match status" value="1"/>
</dbReference>
<dbReference type="PROSITE" id="PS50089">
    <property type="entry name" value="ZF_RING_2"/>
    <property type="match status" value="1"/>
</dbReference>
<dbReference type="AlphaFoldDB" id="A0A395NJI8"/>
<dbReference type="PANTHER" id="PTHR22763">
    <property type="entry name" value="RING ZINC FINGER PROTEIN"/>
    <property type="match status" value="1"/>
</dbReference>
<reference evidence="7 8" key="1">
    <citation type="journal article" date="2018" name="PLoS Pathog.">
        <title>Evolution of structural diversity of trichothecenes, a family of toxins produced by plant pathogenic and entomopathogenic fungi.</title>
        <authorList>
            <person name="Proctor R.H."/>
            <person name="McCormick S.P."/>
            <person name="Kim H.S."/>
            <person name="Cardoza R.E."/>
            <person name="Stanley A.M."/>
            <person name="Lindo L."/>
            <person name="Kelly A."/>
            <person name="Brown D.W."/>
            <person name="Lee T."/>
            <person name="Vaughan M.M."/>
            <person name="Alexander N.J."/>
            <person name="Busman M."/>
            <person name="Gutierrez S."/>
        </authorList>
    </citation>
    <scope>NUCLEOTIDE SEQUENCE [LARGE SCALE GENOMIC DNA]</scope>
    <source>
        <strain evidence="7 8">IBT 40837</strain>
    </source>
</reference>
<evidence type="ECO:0000256" key="1">
    <source>
        <dbReference type="ARBA" id="ARBA00022723"/>
    </source>
</evidence>
<name>A0A395NJI8_TRIAR</name>
<evidence type="ECO:0000256" key="4">
    <source>
        <dbReference type="PROSITE-ProRule" id="PRU00175"/>
    </source>
</evidence>
<feature type="domain" description="RING-type" evidence="6">
    <location>
        <begin position="203"/>
        <end position="251"/>
    </location>
</feature>
<dbReference type="SUPFAM" id="SSF57850">
    <property type="entry name" value="RING/U-box"/>
    <property type="match status" value="1"/>
</dbReference>
<feature type="compositionally biased region" description="Polar residues" evidence="5">
    <location>
        <begin position="383"/>
        <end position="408"/>
    </location>
</feature>
<accession>A0A395NJI8</accession>
<evidence type="ECO:0000256" key="2">
    <source>
        <dbReference type="ARBA" id="ARBA00022771"/>
    </source>
</evidence>
<dbReference type="GO" id="GO:0008270">
    <property type="term" value="F:zinc ion binding"/>
    <property type="evidence" value="ECO:0007669"/>
    <property type="project" value="UniProtKB-KW"/>
</dbReference>
<feature type="compositionally biased region" description="Polar residues" evidence="5">
    <location>
        <begin position="320"/>
        <end position="338"/>
    </location>
</feature>
<dbReference type="EMBL" id="PXOA01000369">
    <property type="protein sequence ID" value="RFU76200.1"/>
    <property type="molecule type" value="Genomic_DNA"/>
</dbReference>
<gene>
    <name evidence="7" type="ORF">TARUN_6022</name>
</gene>
<feature type="compositionally biased region" description="Low complexity" evidence="5">
    <location>
        <begin position="436"/>
        <end position="450"/>
    </location>
</feature>
<evidence type="ECO:0000259" key="6">
    <source>
        <dbReference type="PROSITE" id="PS50089"/>
    </source>
</evidence>
<keyword evidence="2 4" id="KW-0863">Zinc-finger</keyword>
<feature type="region of interest" description="Disordered" evidence="5">
    <location>
        <begin position="304"/>
        <end position="457"/>
    </location>
</feature>
<dbReference type="InterPro" id="IPR013083">
    <property type="entry name" value="Znf_RING/FYVE/PHD"/>
</dbReference>
<dbReference type="Proteomes" id="UP000266272">
    <property type="component" value="Unassembled WGS sequence"/>
</dbReference>
<sequence>MAFEPHQALTGVLPLPDPSLRVYPLPYPQPGPPMHARPWPASFPPAPVPVAAPIPPGHAGSLLPKPIRSTGATAVISKSSTDDSRAVESPFQLSYFARSIFSRVSRANLFAAFRASTTSPRPIWTAAISKISSFQSTAIVEHTSGPMDYRVSQGSADTANDTPARQVQMLRSVVSDKKAVSKVALRLLQSVKIEDLPEKERTCVICYNDYGVETPEGINEVPLRLPKCRHVFGDHCIKRWFEESDSCPYCRDKLHSEPKLHFEGSASQAFMAMMRVRTQLPPGTTEEMYLRLMSNLVHEDFVEPREHHVSERRSYRANGDSDSSAPDGENTATSSTPASPIRIPPRDTSRHTQWPPRVAQQRSAHSPLGQERDVARYRRQRYPRNNLSSGTTGSTNADGDLPTSSLPPLQTVRPDGPTQSSTDTGDVERISSLINAESQAADSLAAAPAPQNRNRPW</sequence>
<dbReference type="STRING" id="490622.A0A395NJI8"/>
<dbReference type="SMART" id="SM00184">
    <property type="entry name" value="RING"/>
    <property type="match status" value="1"/>
</dbReference>
<dbReference type="Gene3D" id="3.30.40.10">
    <property type="entry name" value="Zinc/RING finger domain, C3HC4 (zinc finger)"/>
    <property type="match status" value="1"/>
</dbReference>
<evidence type="ECO:0000313" key="7">
    <source>
        <dbReference type="EMBL" id="RFU76200.1"/>
    </source>
</evidence>
<dbReference type="GO" id="GO:0044695">
    <property type="term" value="C:Dsc E3 ubiquitin ligase complex"/>
    <property type="evidence" value="ECO:0007669"/>
    <property type="project" value="TreeGrafter"/>
</dbReference>
<dbReference type="GO" id="GO:0061630">
    <property type="term" value="F:ubiquitin protein ligase activity"/>
    <property type="evidence" value="ECO:0007669"/>
    <property type="project" value="TreeGrafter"/>
</dbReference>
<evidence type="ECO:0000256" key="5">
    <source>
        <dbReference type="SAM" id="MobiDB-lite"/>
    </source>
</evidence>
<evidence type="ECO:0000313" key="8">
    <source>
        <dbReference type="Proteomes" id="UP000266272"/>
    </source>
</evidence>
<proteinExistence type="predicted"/>
<keyword evidence="3" id="KW-0862">Zinc</keyword>
<dbReference type="PANTHER" id="PTHR22763:SF162">
    <property type="entry name" value="TRANSMEMBRANE E3 UBIQUITIN-PROTEIN LIGASE 1"/>
    <property type="match status" value="1"/>
</dbReference>
<evidence type="ECO:0000256" key="3">
    <source>
        <dbReference type="ARBA" id="ARBA00022833"/>
    </source>
</evidence>
<comment type="caution">
    <text evidence="7">The sequence shown here is derived from an EMBL/GenBank/DDBJ whole genome shotgun (WGS) entry which is preliminary data.</text>
</comment>
<protein>
    <submittedName>
        <fullName evidence="7">Ring-finger domain containing</fullName>
    </submittedName>
</protein>
<feature type="compositionally biased region" description="Basic and acidic residues" evidence="5">
    <location>
        <begin position="304"/>
        <end position="314"/>
    </location>
</feature>
<organism evidence="7 8">
    <name type="scientific">Trichoderma arundinaceum</name>
    <dbReference type="NCBI Taxonomy" id="490622"/>
    <lineage>
        <taxon>Eukaryota</taxon>
        <taxon>Fungi</taxon>
        <taxon>Dikarya</taxon>
        <taxon>Ascomycota</taxon>
        <taxon>Pezizomycotina</taxon>
        <taxon>Sordariomycetes</taxon>
        <taxon>Hypocreomycetidae</taxon>
        <taxon>Hypocreales</taxon>
        <taxon>Hypocreaceae</taxon>
        <taxon>Trichoderma</taxon>
    </lineage>
</organism>
<dbReference type="GO" id="GO:0043161">
    <property type="term" value="P:proteasome-mediated ubiquitin-dependent protein catabolic process"/>
    <property type="evidence" value="ECO:0007669"/>
    <property type="project" value="TreeGrafter"/>
</dbReference>
<keyword evidence="8" id="KW-1185">Reference proteome</keyword>